<dbReference type="Proteomes" id="UP001187531">
    <property type="component" value="Unassembled WGS sequence"/>
</dbReference>
<comment type="caution">
    <text evidence="1">The sequence shown here is derived from an EMBL/GenBank/DDBJ whole genome shotgun (WGS) entry which is preliminary data.</text>
</comment>
<dbReference type="EMBL" id="JAVRJZ010000019">
    <property type="protein sequence ID" value="KAK2707783.1"/>
    <property type="molecule type" value="Genomic_DNA"/>
</dbReference>
<dbReference type="PANTHER" id="PTHR45749:SF21">
    <property type="entry name" value="DUF4371 DOMAIN-CONTAINING PROTEIN"/>
    <property type="match status" value="1"/>
</dbReference>
<evidence type="ECO:0000313" key="2">
    <source>
        <dbReference type="Proteomes" id="UP001187531"/>
    </source>
</evidence>
<dbReference type="AlphaFoldDB" id="A0AA88HAB0"/>
<protein>
    <submittedName>
        <fullName evidence="1">Uncharacterized protein</fullName>
    </submittedName>
</protein>
<gene>
    <name evidence="1" type="ORF">QYM36_015475</name>
</gene>
<name>A0AA88HAB0_ARTSF</name>
<sequence>MSKQNKPNVTSYLLGCGQNKLIATVGTALVQRIIAEVNEAHFSGAFAYWTPDVSHKEHLAVGVRYVDVEGAAKKHLVTVVDSGSKKEVDLSKEILQVMRKLDQLQMSINLRSLSPFTIEHLFTKAVHTCSCGNPYLHGIKQEKDRDTIMISTPKVLDHYR</sequence>
<reference evidence="1" key="1">
    <citation type="submission" date="2023-07" db="EMBL/GenBank/DDBJ databases">
        <title>Chromosome-level genome assembly of Artemia franciscana.</title>
        <authorList>
            <person name="Jo E."/>
        </authorList>
    </citation>
    <scope>NUCLEOTIDE SEQUENCE</scope>
    <source>
        <tissue evidence="1">Whole body</tissue>
    </source>
</reference>
<keyword evidence="2" id="KW-1185">Reference proteome</keyword>
<accession>A0AA88HAB0</accession>
<dbReference type="PANTHER" id="PTHR45749">
    <property type="match status" value="1"/>
</dbReference>
<proteinExistence type="predicted"/>
<evidence type="ECO:0000313" key="1">
    <source>
        <dbReference type="EMBL" id="KAK2707783.1"/>
    </source>
</evidence>
<organism evidence="1 2">
    <name type="scientific">Artemia franciscana</name>
    <name type="common">Brine shrimp</name>
    <name type="synonym">Artemia sanfranciscana</name>
    <dbReference type="NCBI Taxonomy" id="6661"/>
    <lineage>
        <taxon>Eukaryota</taxon>
        <taxon>Metazoa</taxon>
        <taxon>Ecdysozoa</taxon>
        <taxon>Arthropoda</taxon>
        <taxon>Crustacea</taxon>
        <taxon>Branchiopoda</taxon>
        <taxon>Anostraca</taxon>
        <taxon>Artemiidae</taxon>
        <taxon>Artemia</taxon>
    </lineage>
</organism>